<organism evidence="2 3">
    <name type="scientific">Trichonephila clavata</name>
    <name type="common">Joro spider</name>
    <name type="synonym">Nephila clavata</name>
    <dbReference type="NCBI Taxonomy" id="2740835"/>
    <lineage>
        <taxon>Eukaryota</taxon>
        <taxon>Metazoa</taxon>
        <taxon>Ecdysozoa</taxon>
        <taxon>Arthropoda</taxon>
        <taxon>Chelicerata</taxon>
        <taxon>Arachnida</taxon>
        <taxon>Araneae</taxon>
        <taxon>Araneomorphae</taxon>
        <taxon>Entelegynae</taxon>
        <taxon>Araneoidea</taxon>
        <taxon>Nephilidae</taxon>
        <taxon>Trichonephila</taxon>
    </lineage>
</organism>
<protein>
    <recommendedName>
        <fullName evidence="4">Gustatory receptor</fullName>
    </recommendedName>
</protein>
<gene>
    <name evidence="2" type="primary">AVEN_119040_1</name>
    <name evidence="2" type="ORF">TNCT_429951</name>
</gene>
<feature type="transmembrane region" description="Helical" evidence="1">
    <location>
        <begin position="349"/>
        <end position="371"/>
    </location>
</feature>
<reference evidence="2" key="1">
    <citation type="submission" date="2020-07" db="EMBL/GenBank/DDBJ databases">
        <title>Multicomponent nature underlies the extraordinary mechanical properties of spider dragline silk.</title>
        <authorList>
            <person name="Kono N."/>
            <person name="Nakamura H."/>
            <person name="Mori M."/>
            <person name="Yoshida Y."/>
            <person name="Ohtoshi R."/>
            <person name="Malay A.D."/>
            <person name="Moran D.A.P."/>
            <person name="Tomita M."/>
            <person name="Numata K."/>
            <person name="Arakawa K."/>
        </authorList>
    </citation>
    <scope>NUCLEOTIDE SEQUENCE</scope>
</reference>
<feature type="transmembrane region" description="Helical" evidence="1">
    <location>
        <begin position="48"/>
        <end position="67"/>
    </location>
</feature>
<feature type="transmembrane region" description="Helical" evidence="1">
    <location>
        <begin position="282"/>
        <end position="299"/>
    </location>
</feature>
<feature type="transmembrane region" description="Helical" evidence="1">
    <location>
        <begin position="125"/>
        <end position="145"/>
    </location>
</feature>
<comment type="caution">
    <text evidence="2">The sequence shown here is derived from an EMBL/GenBank/DDBJ whole genome shotgun (WGS) entry which is preliminary data.</text>
</comment>
<proteinExistence type="predicted"/>
<feature type="transmembrane region" description="Helical" evidence="1">
    <location>
        <begin position="12"/>
        <end position="28"/>
    </location>
</feature>
<sequence length="372" mass="42421">MKSQNNPLEKSFLPILFLFNVTGLESLPSHGVLTKNHFCGFLSKSLKYLFRFLQCLGIITQIFSVILLEEKRVPVSVFILVILQIAVNIQTCRSREPIRVILMKLWKCSHMLHCYQNGQKFRAPIFAYVVFMIVLNIIYVFTYFFSNEYAVYWNSIQNSRYNLPELKQYTMLIPEIGTIVVPTAATLVFISLAGYYGFICQYLKYLFNRIENGVVHLGKEFSPVSLIQSYVELTSLMKSMDDYLSFPAFIIVFSSLAGLFYINFGILIFSIDGYVHPLTGEIYFFSLVCMVILSASAANRASLTAKEAIISLPGKIPQHYKELKMMIRSECMRDISLSLWKVYKIEPSLLFSAIGSLVTYGMLLATLGGTFN</sequence>
<dbReference type="OrthoDB" id="6425874at2759"/>
<evidence type="ECO:0008006" key="4">
    <source>
        <dbReference type="Google" id="ProtNLM"/>
    </source>
</evidence>
<evidence type="ECO:0000256" key="1">
    <source>
        <dbReference type="SAM" id="Phobius"/>
    </source>
</evidence>
<dbReference type="Proteomes" id="UP000887116">
    <property type="component" value="Unassembled WGS sequence"/>
</dbReference>
<dbReference type="AlphaFoldDB" id="A0A8X6HZL6"/>
<feature type="transmembrane region" description="Helical" evidence="1">
    <location>
        <begin position="176"/>
        <end position="199"/>
    </location>
</feature>
<feature type="transmembrane region" description="Helical" evidence="1">
    <location>
        <begin position="246"/>
        <end position="270"/>
    </location>
</feature>
<keyword evidence="1" id="KW-1133">Transmembrane helix</keyword>
<evidence type="ECO:0000313" key="3">
    <source>
        <dbReference type="Proteomes" id="UP000887116"/>
    </source>
</evidence>
<dbReference type="EMBL" id="BMAO01029418">
    <property type="protein sequence ID" value="GFR31490.1"/>
    <property type="molecule type" value="Genomic_DNA"/>
</dbReference>
<keyword evidence="1" id="KW-0472">Membrane</keyword>
<keyword evidence="1" id="KW-0812">Transmembrane</keyword>
<accession>A0A8X6HZL6</accession>
<name>A0A8X6HZL6_TRICU</name>
<evidence type="ECO:0000313" key="2">
    <source>
        <dbReference type="EMBL" id="GFR31490.1"/>
    </source>
</evidence>
<keyword evidence="3" id="KW-1185">Reference proteome</keyword>